<dbReference type="AlphaFoldDB" id="A0A6S6SC22"/>
<protein>
    <submittedName>
        <fullName evidence="10">Two-component system response regulator RacR</fullName>
    </submittedName>
</protein>
<proteinExistence type="predicted"/>
<keyword evidence="5" id="KW-0804">Transcription</keyword>
<feature type="modified residue" description="4-aspartylphosphate" evidence="6">
    <location>
        <position position="59"/>
    </location>
</feature>
<evidence type="ECO:0000256" key="7">
    <source>
        <dbReference type="PROSITE-ProRule" id="PRU01091"/>
    </source>
</evidence>
<dbReference type="PANTHER" id="PTHR48111:SF22">
    <property type="entry name" value="REGULATOR OF RPOS"/>
    <property type="match status" value="1"/>
</dbReference>
<dbReference type="GO" id="GO:0005829">
    <property type="term" value="C:cytosol"/>
    <property type="evidence" value="ECO:0007669"/>
    <property type="project" value="TreeGrafter"/>
</dbReference>
<reference evidence="10" key="1">
    <citation type="submission" date="2020-01" db="EMBL/GenBank/DDBJ databases">
        <authorList>
            <person name="Meier V. D."/>
            <person name="Meier V D."/>
        </authorList>
    </citation>
    <scope>NUCLEOTIDE SEQUENCE</scope>
    <source>
        <strain evidence="10">HLG_WM_MAG_01</strain>
    </source>
</reference>
<dbReference type="InterPro" id="IPR039420">
    <property type="entry name" value="WalR-like"/>
</dbReference>
<dbReference type="InterPro" id="IPR016032">
    <property type="entry name" value="Sig_transdc_resp-reg_C-effctor"/>
</dbReference>
<feature type="domain" description="Response regulatory" evidence="8">
    <location>
        <begin position="11"/>
        <end position="123"/>
    </location>
</feature>
<keyword evidence="2" id="KW-0902">Two-component regulatory system</keyword>
<organism evidence="10">
    <name type="scientific">uncultured Sulfurovum sp</name>
    <dbReference type="NCBI Taxonomy" id="269237"/>
    <lineage>
        <taxon>Bacteria</taxon>
        <taxon>Pseudomonadati</taxon>
        <taxon>Campylobacterota</taxon>
        <taxon>Epsilonproteobacteria</taxon>
        <taxon>Campylobacterales</taxon>
        <taxon>Sulfurovaceae</taxon>
        <taxon>Sulfurovum</taxon>
        <taxon>environmental samples</taxon>
    </lineage>
</organism>
<dbReference type="Pfam" id="PF00486">
    <property type="entry name" value="Trans_reg_C"/>
    <property type="match status" value="1"/>
</dbReference>
<keyword evidence="1 6" id="KW-0597">Phosphoprotein</keyword>
<gene>
    <name evidence="10" type="ORF">HELGO_WM2977</name>
</gene>
<dbReference type="InterPro" id="IPR011006">
    <property type="entry name" value="CheY-like_superfamily"/>
</dbReference>
<feature type="DNA-binding region" description="OmpR/PhoB-type" evidence="7">
    <location>
        <begin position="131"/>
        <end position="231"/>
    </location>
</feature>
<dbReference type="GO" id="GO:0000156">
    <property type="term" value="F:phosphorelay response regulator activity"/>
    <property type="evidence" value="ECO:0007669"/>
    <property type="project" value="TreeGrafter"/>
</dbReference>
<evidence type="ECO:0000256" key="2">
    <source>
        <dbReference type="ARBA" id="ARBA00023012"/>
    </source>
</evidence>
<dbReference type="Pfam" id="PF00072">
    <property type="entry name" value="Response_reg"/>
    <property type="match status" value="1"/>
</dbReference>
<dbReference type="SMART" id="SM00862">
    <property type="entry name" value="Trans_reg_C"/>
    <property type="match status" value="1"/>
</dbReference>
<evidence type="ECO:0000256" key="1">
    <source>
        <dbReference type="ARBA" id="ARBA00022553"/>
    </source>
</evidence>
<dbReference type="InterPro" id="IPR001789">
    <property type="entry name" value="Sig_transdc_resp-reg_receiver"/>
</dbReference>
<dbReference type="Gene3D" id="6.10.250.690">
    <property type="match status" value="1"/>
</dbReference>
<dbReference type="PROSITE" id="PS50110">
    <property type="entry name" value="RESPONSE_REGULATORY"/>
    <property type="match status" value="1"/>
</dbReference>
<dbReference type="InterPro" id="IPR036388">
    <property type="entry name" value="WH-like_DNA-bd_sf"/>
</dbReference>
<evidence type="ECO:0000256" key="5">
    <source>
        <dbReference type="ARBA" id="ARBA00023163"/>
    </source>
</evidence>
<dbReference type="EMBL" id="CACVAS010000036">
    <property type="protein sequence ID" value="CAA6805245.1"/>
    <property type="molecule type" value="Genomic_DNA"/>
</dbReference>
<sequence>MTTISGVTMINILMIEDDPEFAELLAEYLAQYDIKITNFEDPYLGLSAGVKKYDLLILDLTLPGMDGLEVCEEVVRKYDIPIIISSARSDIQDKLDGFEIGADDYLPKPYDPKEMYARITSLLRRYSKSKDSDKSISPKSDFEFKGDTLYFKKVALSLTPAEFEVLSLLVKHIGITQSREQIINTAGTMSIDSQGKSLDVIISKIRTKLGEHNPEDSKRIQAVRGVGYKLV</sequence>
<evidence type="ECO:0000259" key="8">
    <source>
        <dbReference type="PROSITE" id="PS50110"/>
    </source>
</evidence>
<evidence type="ECO:0000313" key="10">
    <source>
        <dbReference type="EMBL" id="CAA6805245.1"/>
    </source>
</evidence>
<dbReference type="GO" id="GO:0032993">
    <property type="term" value="C:protein-DNA complex"/>
    <property type="evidence" value="ECO:0007669"/>
    <property type="project" value="TreeGrafter"/>
</dbReference>
<name>A0A6S6SC22_9BACT</name>
<evidence type="ECO:0000256" key="4">
    <source>
        <dbReference type="ARBA" id="ARBA00023125"/>
    </source>
</evidence>
<dbReference type="SUPFAM" id="SSF46894">
    <property type="entry name" value="C-terminal effector domain of the bipartite response regulators"/>
    <property type="match status" value="1"/>
</dbReference>
<dbReference type="PROSITE" id="PS51755">
    <property type="entry name" value="OMPR_PHOB"/>
    <property type="match status" value="1"/>
</dbReference>
<dbReference type="CDD" id="cd00383">
    <property type="entry name" value="trans_reg_C"/>
    <property type="match status" value="1"/>
</dbReference>
<dbReference type="SUPFAM" id="SSF52172">
    <property type="entry name" value="CheY-like"/>
    <property type="match status" value="1"/>
</dbReference>
<dbReference type="GO" id="GO:0000976">
    <property type="term" value="F:transcription cis-regulatory region binding"/>
    <property type="evidence" value="ECO:0007669"/>
    <property type="project" value="TreeGrafter"/>
</dbReference>
<dbReference type="InterPro" id="IPR001867">
    <property type="entry name" value="OmpR/PhoB-type_DNA-bd"/>
</dbReference>
<evidence type="ECO:0000256" key="3">
    <source>
        <dbReference type="ARBA" id="ARBA00023015"/>
    </source>
</evidence>
<keyword evidence="4 7" id="KW-0238">DNA-binding</keyword>
<keyword evidence="3" id="KW-0805">Transcription regulation</keyword>
<dbReference type="Gene3D" id="3.40.50.2300">
    <property type="match status" value="1"/>
</dbReference>
<evidence type="ECO:0000259" key="9">
    <source>
        <dbReference type="PROSITE" id="PS51755"/>
    </source>
</evidence>
<accession>A0A6S6SC22</accession>
<dbReference type="Gene3D" id="1.10.10.10">
    <property type="entry name" value="Winged helix-like DNA-binding domain superfamily/Winged helix DNA-binding domain"/>
    <property type="match status" value="1"/>
</dbReference>
<evidence type="ECO:0000256" key="6">
    <source>
        <dbReference type="PROSITE-ProRule" id="PRU00169"/>
    </source>
</evidence>
<dbReference type="SMART" id="SM00448">
    <property type="entry name" value="REC"/>
    <property type="match status" value="1"/>
</dbReference>
<dbReference type="GO" id="GO:0006355">
    <property type="term" value="P:regulation of DNA-templated transcription"/>
    <property type="evidence" value="ECO:0007669"/>
    <property type="project" value="InterPro"/>
</dbReference>
<dbReference type="PANTHER" id="PTHR48111">
    <property type="entry name" value="REGULATOR OF RPOS"/>
    <property type="match status" value="1"/>
</dbReference>
<feature type="domain" description="OmpR/PhoB-type" evidence="9">
    <location>
        <begin position="131"/>
        <end position="231"/>
    </location>
</feature>